<dbReference type="PANTHER" id="PTHR34475">
    <property type="match status" value="1"/>
</dbReference>
<evidence type="ECO:0000259" key="3">
    <source>
        <dbReference type="PROSITE" id="PS50943"/>
    </source>
</evidence>
<evidence type="ECO:0000313" key="5">
    <source>
        <dbReference type="Proteomes" id="UP001595932"/>
    </source>
</evidence>
<dbReference type="EMBL" id="JBHSGL010000005">
    <property type="protein sequence ID" value="MFC4712421.1"/>
    <property type="molecule type" value="Genomic_DNA"/>
</dbReference>
<dbReference type="PROSITE" id="PS50943">
    <property type="entry name" value="HTH_CROC1"/>
    <property type="match status" value="1"/>
</dbReference>
<accession>A0ABV9MBG1</accession>
<gene>
    <name evidence="4" type="ORF">ACFO5U_06120</name>
</gene>
<evidence type="ECO:0000256" key="1">
    <source>
        <dbReference type="SAM" id="MobiDB-lite"/>
    </source>
</evidence>
<name>A0ABV9MBG1_9BACL</name>
<dbReference type="InterPro" id="IPR025194">
    <property type="entry name" value="RodZ-like_C"/>
</dbReference>
<comment type="caution">
    <text evidence="4">The sequence shown here is derived from an EMBL/GenBank/DDBJ whole genome shotgun (WGS) entry which is preliminary data.</text>
</comment>
<feature type="region of interest" description="Disordered" evidence="1">
    <location>
        <begin position="79"/>
        <end position="105"/>
    </location>
</feature>
<dbReference type="Proteomes" id="UP001595932">
    <property type="component" value="Unassembled WGS sequence"/>
</dbReference>
<reference evidence="5" key="1">
    <citation type="journal article" date="2019" name="Int. J. Syst. Evol. Microbiol.">
        <title>The Global Catalogue of Microorganisms (GCM) 10K type strain sequencing project: providing services to taxonomists for standard genome sequencing and annotation.</title>
        <authorList>
            <consortium name="The Broad Institute Genomics Platform"/>
            <consortium name="The Broad Institute Genome Sequencing Center for Infectious Disease"/>
            <person name="Wu L."/>
            <person name="Ma J."/>
        </authorList>
    </citation>
    <scope>NUCLEOTIDE SEQUENCE [LARGE SCALE GENOMIC DNA]</scope>
    <source>
        <strain evidence="5">CGMCC 1.12151</strain>
    </source>
</reference>
<keyword evidence="2" id="KW-1133">Transmembrane helix</keyword>
<feature type="compositionally biased region" description="Low complexity" evidence="1">
    <location>
        <begin position="80"/>
        <end position="89"/>
    </location>
</feature>
<evidence type="ECO:0000256" key="2">
    <source>
        <dbReference type="SAM" id="Phobius"/>
    </source>
</evidence>
<feature type="compositionally biased region" description="Basic and acidic residues" evidence="1">
    <location>
        <begin position="90"/>
        <end position="99"/>
    </location>
</feature>
<dbReference type="InterPro" id="IPR001387">
    <property type="entry name" value="Cro/C1-type_HTH"/>
</dbReference>
<dbReference type="Gene3D" id="1.10.260.40">
    <property type="entry name" value="lambda repressor-like DNA-binding domains"/>
    <property type="match status" value="1"/>
</dbReference>
<proteinExistence type="predicted"/>
<dbReference type="Pfam" id="PF13413">
    <property type="entry name" value="HTH_25"/>
    <property type="match status" value="1"/>
</dbReference>
<dbReference type="CDD" id="cd00093">
    <property type="entry name" value="HTH_XRE"/>
    <property type="match status" value="1"/>
</dbReference>
<protein>
    <submittedName>
        <fullName evidence="4">Helix-turn-helix domain-containing protein</fullName>
    </submittedName>
</protein>
<feature type="domain" description="HTH cro/C1-type" evidence="3">
    <location>
        <begin position="10"/>
        <end position="44"/>
    </location>
</feature>
<feature type="region of interest" description="Disordered" evidence="1">
    <location>
        <begin position="152"/>
        <end position="182"/>
    </location>
</feature>
<keyword evidence="5" id="KW-1185">Reference proteome</keyword>
<keyword evidence="2" id="KW-0472">Membrane</keyword>
<dbReference type="SUPFAM" id="SSF47413">
    <property type="entry name" value="lambda repressor-like DNA-binding domains"/>
    <property type="match status" value="1"/>
</dbReference>
<feature type="transmembrane region" description="Helical" evidence="2">
    <location>
        <begin position="108"/>
        <end position="129"/>
    </location>
</feature>
<dbReference type="InterPro" id="IPR010982">
    <property type="entry name" value="Lambda_DNA-bd_dom_sf"/>
</dbReference>
<sequence>MKVGQLGAKLKQARLDLGLSLEELQQRTKIQKQYLEGIEAGDYSAIPGPFYIRAFIKRYAQTVGLDGDALLLEHKDELPQEQAAAPPAEHFARRSEPKRRSSGPMPEAMPKILVALFIVFILLVIWYFYLLSTSGNSIEPADEGGGVEYEAPVEQEQEQPDPVPEEAPEEEAEQVEEEPVEPTAVLAMEGVSGETTTYGFIGPAEKTLNFTATGDSWVSVINEDGVELLSSARVFGAGETESVDVSDEESVFMRIGDYAMLAIELNGEPVPYEQERKPQNIVIRFDDAE</sequence>
<dbReference type="SMART" id="SM00530">
    <property type="entry name" value="HTH_XRE"/>
    <property type="match status" value="1"/>
</dbReference>
<dbReference type="RefSeq" id="WP_377277594.1">
    <property type="nucleotide sequence ID" value="NZ_JBHSGL010000005.1"/>
</dbReference>
<keyword evidence="2" id="KW-0812">Transmembrane</keyword>
<feature type="compositionally biased region" description="Acidic residues" evidence="1">
    <location>
        <begin position="152"/>
        <end position="180"/>
    </location>
</feature>
<dbReference type="InterPro" id="IPR050400">
    <property type="entry name" value="Bact_Cytoskel_RodZ"/>
</dbReference>
<evidence type="ECO:0000313" key="4">
    <source>
        <dbReference type="EMBL" id="MFC4712421.1"/>
    </source>
</evidence>
<dbReference type="PANTHER" id="PTHR34475:SF1">
    <property type="entry name" value="CYTOSKELETON PROTEIN RODZ"/>
    <property type="match status" value="1"/>
</dbReference>
<dbReference type="Pfam" id="PF13464">
    <property type="entry name" value="RodZ_C"/>
    <property type="match status" value="1"/>
</dbReference>
<organism evidence="4 5">
    <name type="scientific">Planococcus dechangensis</name>
    <dbReference type="NCBI Taxonomy" id="1176255"/>
    <lineage>
        <taxon>Bacteria</taxon>
        <taxon>Bacillati</taxon>
        <taxon>Bacillota</taxon>
        <taxon>Bacilli</taxon>
        <taxon>Bacillales</taxon>
        <taxon>Caryophanaceae</taxon>
        <taxon>Planococcus</taxon>
    </lineage>
</organism>